<evidence type="ECO:0000256" key="13">
    <source>
        <dbReference type="ARBA" id="ARBA00022989"/>
    </source>
</evidence>
<evidence type="ECO:0000256" key="14">
    <source>
        <dbReference type="ARBA" id="ARBA00023136"/>
    </source>
</evidence>
<evidence type="ECO:0000313" key="24">
    <source>
        <dbReference type="EMBL" id="VVD64713.1"/>
    </source>
</evidence>
<evidence type="ECO:0000259" key="22">
    <source>
        <dbReference type="Pfam" id="PF00905"/>
    </source>
</evidence>
<dbReference type="Pfam" id="PF00912">
    <property type="entry name" value="Transgly"/>
    <property type="match status" value="1"/>
</dbReference>
<evidence type="ECO:0000256" key="10">
    <source>
        <dbReference type="ARBA" id="ARBA00022801"/>
    </source>
</evidence>
<dbReference type="InterPro" id="IPR036950">
    <property type="entry name" value="PBP_transglycosylase"/>
</dbReference>
<dbReference type="InterPro" id="IPR001264">
    <property type="entry name" value="Glyco_trans_51"/>
</dbReference>
<dbReference type="Proteomes" id="UP000366819">
    <property type="component" value="Unassembled WGS sequence"/>
</dbReference>
<dbReference type="FunFam" id="1.10.3810.10:FF:000003">
    <property type="entry name" value="Penicillin-binding protein 1a"/>
    <property type="match status" value="1"/>
</dbReference>
<keyword evidence="12" id="KW-0573">Peptidoglycan synthesis</keyword>
<evidence type="ECO:0000256" key="6">
    <source>
        <dbReference type="ARBA" id="ARBA00022670"/>
    </source>
</evidence>
<evidence type="ECO:0000256" key="17">
    <source>
        <dbReference type="ARBA" id="ARBA00044770"/>
    </source>
</evidence>
<evidence type="ECO:0000256" key="12">
    <source>
        <dbReference type="ARBA" id="ARBA00022984"/>
    </source>
</evidence>
<feature type="domain" description="Penicillin-binding protein transpeptidase" evidence="22">
    <location>
        <begin position="328"/>
        <end position="561"/>
    </location>
</feature>
<dbReference type="EC" id="2.4.99.28" evidence="17"/>
<keyword evidence="11" id="KW-0133">Cell shape</keyword>
<dbReference type="InterPro" id="IPR012338">
    <property type="entry name" value="Beta-lactam/transpept-like"/>
</dbReference>
<feature type="domain" description="Glycosyl transferase family 51" evidence="23">
    <location>
        <begin position="60"/>
        <end position="235"/>
    </location>
</feature>
<comment type="similarity">
    <text evidence="3">In the C-terminal section; belongs to the transpeptidase family.</text>
</comment>
<keyword evidence="9 21" id="KW-0812">Transmembrane</keyword>
<evidence type="ECO:0000256" key="16">
    <source>
        <dbReference type="ARBA" id="ARBA00023316"/>
    </source>
</evidence>
<dbReference type="GO" id="GO:0004180">
    <property type="term" value="F:carboxypeptidase activity"/>
    <property type="evidence" value="ECO:0007669"/>
    <property type="project" value="UniProtKB-KW"/>
</dbReference>
<keyword evidence="10" id="KW-0378">Hydrolase</keyword>
<keyword evidence="15" id="KW-0511">Multifunctional enzyme</keyword>
<reference evidence="24 25" key="1">
    <citation type="submission" date="2019-08" db="EMBL/GenBank/DDBJ databases">
        <authorList>
            <person name="Peeters C."/>
        </authorList>
    </citation>
    <scope>NUCLEOTIDE SEQUENCE [LARGE SCALE GENOMIC DNA]</scope>
    <source>
        <strain evidence="24 25">LMG 31011</strain>
    </source>
</reference>
<dbReference type="GO" id="GO:0009252">
    <property type="term" value="P:peptidoglycan biosynthetic process"/>
    <property type="evidence" value="ECO:0007669"/>
    <property type="project" value="UniProtKB-UniPathway"/>
</dbReference>
<evidence type="ECO:0000256" key="4">
    <source>
        <dbReference type="ARBA" id="ARBA00007739"/>
    </source>
</evidence>
<dbReference type="GO" id="GO:0016020">
    <property type="term" value="C:membrane"/>
    <property type="evidence" value="ECO:0007669"/>
    <property type="project" value="UniProtKB-SubCell"/>
</dbReference>
<dbReference type="Gene3D" id="3.40.710.10">
    <property type="entry name" value="DD-peptidase/beta-lactamase superfamily"/>
    <property type="match status" value="1"/>
</dbReference>
<evidence type="ECO:0000256" key="21">
    <source>
        <dbReference type="SAM" id="Phobius"/>
    </source>
</evidence>
<dbReference type="SUPFAM" id="SSF53955">
    <property type="entry name" value="Lysozyme-like"/>
    <property type="match status" value="1"/>
</dbReference>
<evidence type="ECO:0000256" key="11">
    <source>
        <dbReference type="ARBA" id="ARBA00022960"/>
    </source>
</evidence>
<dbReference type="Gene3D" id="1.10.3810.10">
    <property type="entry name" value="Biosynthetic peptidoglycan transglycosylase-like"/>
    <property type="match status" value="1"/>
</dbReference>
<dbReference type="InterPro" id="IPR050396">
    <property type="entry name" value="Glycosyltr_51/Transpeptidase"/>
</dbReference>
<evidence type="ECO:0000313" key="25">
    <source>
        <dbReference type="Proteomes" id="UP000366819"/>
    </source>
</evidence>
<accession>A0A5E4RP03</accession>
<comment type="pathway">
    <text evidence="2">Cell wall biogenesis; peptidoglycan biosynthesis.</text>
</comment>
<keyword evidence="14 21" id="KW-0472">Membrane</keyword>
<organism evidence="24 25">
    <name type="scientific">Pandoraea aquatica</name>
    <dbReference type="NCBI Taxonomy" id="2508290"/>
    <lineage>
        <taxon>Bacteria</taxon>
        <taxon>Pseudomonadati</taxon>
        <taxon>Pseudomonadota</taxon>
        <taxon>Betaproteobacteria</taxon>
        <taxon>Burkholderiales</taxon>
        <taxon>Burkholderiaceae</taxon>
        <taxon>Pandoraea</taxon>
    </lineage>
</organism>
<evidence type="ECO:0000256" key="5">
    <source>
        <dbReference type="ARBA" id="ARBA00022645"/>
    </source>
</evidence>
<dbReference type="GO" id="GO:0071555">
    <property type="term" value="P:cell wall organization"/>
    <property type="evidence" value="ECO:0007669"/>
    <property type="project" value="UniProtKB-KW"/>
</dbReference>
<dbReference type="GO" id="GO:0008955">
    <property type="term" value="F:peptidoglycan glycosyltransferase activity"/>
    <property type="evidence" value="ECO:0007669"/>
    <property type="project" value="UniProtKB-EC"/>
</dbReference>
<feature type="transmembrane region" description="Helical" evidence="21">
    <location>
        <begin position="12"/>
        <end position="35"/>
    </location>
</feature>
<evidence type="ECO:0000256" key="1">
    <source>
        <dbReference type="ARBA" id="ARBA00004370"/>
    </source>
</evidence>
<evidence type="ECO:0000256" key="18">
    <source>
        <dbReference type="ARBA" id="ARBA00049902"/>
    </source>
</evidence>
<name>A0A5E4RP03_9BURK</name>
<comment type="subcellular location">
    <subcellularLocation>
        <location evidence="1">Membrane</location>
    </subcellularLocation>
</comment>
<dbReference type="SUPFAM" id="SSF56601">
    <property type="entry name" value="beta-lactamase/transpeptidase-like"/>
    <property type="match status" value="1"/>
</dbReference>
<dbReference type="PANTHER" id="PTHR32282">
    <property type="entry name" value="BINDING PROTEIN TRANSPEPTIDASE, PUTATIVE-RELATED"/>
    <property type="match status" value="1"/>
</dbReference>
<dbReference type="AlphaFoldDB" id="A0A5E4RP03"/>
<comment type="similarity">
    <text evidence="4">In the N-terminal section; belongs to the glycosyltransferase 51 family.</text>
</comment>
<dbReference type="InterPro" id="IPR001460">
    <property type="entry name" value="PCN-bd_Tpept"/>
</dbReference>
<protein>
    <recommendedName>
        <fullName evidence="17">peptidoglycan glycosyltransferase</fullName>
        <ecNumber evidence="17">2.4.99.28</ecNumber>
    </recommendedName>
</protein>
<evidence type="ECO:0000259" key="23">
    <source>
        <dbReference type="Pfam" id="PF00912"/>
    </source>
</evidence>
<dbReference type="GO" id="GO:0006508">
    <property type="term" value="P:proteolysis"/>
    <property type="evidence" value="ECO:0007669"/>
    <property type="project" value="UniProtKB-KW"/>
</dbReference>
<evidence type="ECO:0000256" key="9">
    <source>
        <dbReference type="ARBA" id="ARBA00022692"/>
    </source>
</evidence>
<keyword evidence="7" id="KW-0328">Glycosyltransferase</keyword>
<dbReference type="GO" id="GO:0008360">
    <property type="term" value="P:regulation of cell shape"/>
    <property type="evidence" value="ECO:0007669"/>
    <property type="project" value="UniProtKB-KW"/>
</dbReference>
<dbReference type="GO" id="GO:0030288">
    <property type="term" value="C:outer membrane-bounded periplasmic space"/>
    <property type="evidence" value="ECO:0007669"/>
    <property type="project" value="TreeGrafter"/>
</dbReference>
<comment type="catalytic activity">
    <reaction evidence="18">
        <text>[GlcNAc-(1-&gt;4)-Mur2Ac(oyl-L-Ala-gamma-D-Glu-L-Lys-D-Ala-D-Ala)](n)-di-trans,octa-cis-undecaprenyl diphosphate + beta-D-GlcNAc-(1-&gt;4)-Mur2Ac(oyl-L-Ala-gamma-D-Glu-L-Lys-D-Ala-D-Ala)-di-trans,octa-cis-undecaprenyl diphosphate = [GlcNAc-(1-&gt;4)-Mur2Ac(oyl-L-Ala-gamma-D-Glu-L-Lys-D-Ala-D-Ala)](n+1)-di-trans,octa-cis-undecaprenyl diphosphate + di-trans,octa-cis-undecaprenyl diphosphate + H(+)</text>
        <dbReference type="Rhea" id="RHEA:23708"/>
        <dbReference type="Rhea" id="RHEA-COMP:9602"/>
        <dbReference type="Rhea" id="RHEA-COMP:9603"/>
        <dbReference type="ChEBI" id="CHEBI:15378"/>
        <dbReference type="ChEBI" id="CHEBI:58405"/>
        <dbReference type="ChEBI" id="CHEBI:60033"/>
        <dbReference type="ChEBI" id="CHEBI:78435"/>
        <dbReference type="EC" id="2.4.99.28"/>
    </reaction>
</comment>
<dbReference type="InterPro" id="IPR023346">
    <property type="entry name" value="Lysozyme-like_dom_sf"/>
</dbReference>
<evidence type="ECO:0000256" key="15">
    <source>
        <dbReference type="ARBA" id="ARBA00023268"/>
    </source>
</evidence>
<evidence type="ECO:0000256" key="20">
    <source>
        <dbReference type="SAM" id="MobiDB-lite"/>
    </source>
</evidence>
<dbReference type="PANTHER" id="PTHR32282:SF27">
    <property type="entry name" value="PENICILLIN-BINDING PROTEIN 1A"/>
    <property type="match status" value="1"/>
</dbReference>
<comment type="pathway">
    <text evidence="19">Glycan biosynthesis.</text>
</comment>
<evidence type="ECO:0000256" key="2">
    <source>
        <dbReference type="ARBA" id="ARBA00004752"/>
    </source>
</evidence>
<feature type="compositionally biased region" description="Basic and acidic residues" evidence="20">
    <location>
        <begin position="636"/>
        <end position="658"/>
    </location>
</feature>
<keyword evidence="16" id="KW-0961">Cell wall biogenesis/degradation</keyword>
<keyword evidence="5" id="KW-0121">Carboxypeptidase</keyword>
<keyword evidence="6" id="KW-0645">Protease</keyword>
<sequence length="693" mass="75538">MPDKFFRWKNLLLILMVAGVSCVGAIAAYIVVVVYPELPNVASLAEYRPTEPMRIYSANGELLAEYGIEKRIPLKYEEIPARLRNALLATEDVHFFEHEGVDFPGLARATFVNVMHGGKAQGASTITMQLARNFFLTRQKTYARKLYEILLAIKIEKALTKPQILTLYMNQVYLGERAYGFAAAARVYYEKAVGDLTLDECAMLAGLPKAPAALNPIVNPAGARERQLAVLARMQSAGVVTHEEYALAVKAPAFMPPERSRPNVPASSVNETVRRLMVSAFGDDAYESGLHVWTTIDPEKQRAAAQSVADGVKAYERRHPRWPGVQAALVAVAPEDGAILAMVGDNGVSGQHFNRVTQISRQPGSAFKPFLYAAALADGYGPTTAVYDVPVVIRPAPDAPIWRPKPDGRELGEIPLGTALTRSRNFVAIRLAQAVGPQRAKDYIVRNFGFREAMIPANLPMALGAGAVSPLEMAVGYSVFANGGYRVSPYLIAKVVDSSGAVQYEAKPQRARVIDESVSYLMSGMLRQVAQRGTASATRVLKRNDLAGKTGTTNDYRDGWFGGFQNTIAAVAWMGFDSPRSLGPGEWGSKTALPMWIDFMGRVLTDVPEADLVPPQSIVEIDGVPYARGSTPGHGFVEKLSEDGDVVRREDASPEHPPEAASHADAAERTPVSRPPETASQERQRILQYFLQP</sequence>
<dbReference type="OrthoDB" id="8933335at2"/>
<keyword evidence="8" id="KW-0808">Transferase</keyword>
<gene>
    <name evidence="24" type="primary">mrcA_1</name>
    <name evidence="24" type="ORF">PAQ31011_00283</name>
</gene>
<keyword evidence="25" id="KW-1185">Reference proteome</keyword>
<proteinExistence type="inferred from homology"/>
<evidence type="ECO:0000256" key="7">
    <source>
        <dbReference type="ARBA" id="ARBA00022676"/>
    </source>
</evidence>
<dbReference type="Pfam" id="PF00905">
    <property type="entry name" value="Transpeptidase"/>
    <property type="match status" value="1"/>
</dbReference>
<dbReference type="PROSITE" id="PS51257">
    <property type="entry name" value="PROKAR_LIPOPROTEIN"/>
    <property type="match status" value="1"/>
</dbReference>
<dbReference type="EMBL" id="CABPSN010000001">
    <property type="protein sequence ID" value="VVD64713.1"/>
    <property type="molecule type" value="Genomic_DNA"/>
</dbReference>
<dbReference type="GO" id="GO:0008658">
    <property type="term" value="F:penicillin binding"/>
    <property type="evidence" value="ECO:0007669"/>
    <property type="project" value="InterPro"/>
</dbReference>
<evidence type="ECO:0000256" key="8">
    <source>
        <dbReference type="ARBA" id="ARBA00022679"/>
    </source>
</evidence>
<keyword evidence="13 21" id="KW-1133">Transmembrane helix</keyword>
<evidence type="ECO:0000256" key="3">
    <source>
        <dbReference type="ARBA" id="ARBA00007090"/>
    </source>
</evidence>
<evidence type="ECO:0000256" key="19">
    <source>
        <dbReference type="ARBA" id="ARBA00060592"/>
    </source>
</evidence>
<dbReference type="NCBIfam" id="TIGR02074">
    <property type="entry name" value="PBP_1a_fam"/>
    <property type="match status" value="1"/>
</dbReference>
<feature type="region of interest" description="Disordered" evidence="20">
    <location>
        <begin position="630"/>
        <end position="683"/>
    </location>
</feature>
<dbReference type="UniPathway" id="UPA00219"/>